<gene>
    <name evidence="1" type="ORF">CDL15_Pgr014137</name>
</gene>
<evidence type="ECO:0000313" key="1">
    <source>
        <dbReference type="EMBL" id="OWM90299.1"/>
    </source>
</evidence>
<comment type="caution">
    <text evidence="1">The sequence shown here is derived from an EMBL/GenBank/DDBJ whole genome shotgun (WGS) entry which is preliminary data.</text>
</comment>
<accession>A0A218Y0C8</accession>
<sequence length="121" mass="13276">MDRSHPCLRLDVIIMPSADITRLWNTFRPVDRAFLRLIIGDLPLLADSPIDLKTHALPASDACTATTMSRTTGESCPLSRVGHLRPSPFLHGKTSCGSRNDQPSQAKLTNTNFFLTESVTA</sequence>
<organism evidence="1 2">
    <name type="scientific">Punica granatum</name>
    <name type="common">Pomegranate</name>
    <dbReference type="NCBI Taxonomy" id="22663"/>
    <lineage>
        <taxon>Eukaryota</taxon>
        <taxon>Viridiplantae</taxon>
        <taxon>Streptophyta</taxon>
        <taxon>Embryophyta</taxon>
        <taxon>Tracheophyta</taxon>
        <taxon>Spermatophyta</taxon>
        <taxon>Magnoliopsida</taxon>
        <taxon>eudicotyledons</taxon>
        <taxon>Gunneridae</taxon>
        <taxon>Pentapetalae</taxon>
        <taxon>rosids</taxon>
        <taxon>malvids</taxon>
        <taxon>Myrtales</taxon>
        <taxon>Lythraceae</taxon>
        <taxon>Punica</taxon>
    </lineage>
</organism>
<protein>
    <submittedName>
        <fullName evidence="1">Uncharacterized protein</fullName>
    </submittedName>
</protein>
<dbReference type="EMBL" id="MTKT01000549">
    <property type="protein sequence ID" value="OWM90299.1"/>
    <property type="molecule type" value="Genomic_DNA"/>
</dbReference>
<dbReference type="AlphaFoldDB" id="A0A218Y0C8"/>
<reference evidence="2" key="1">
    <citation type="journal article" date="2017" name="Plant J.">
        <title>The pomegranate (Punica granatum L.) genome and the genomics of punicalagin biosynthesis.</title>
        <authorList>
            <person name="Qin G."/>
            <person name="Xu C."/>
            <person name="Ming R."/>
            <person name="Tang H."/>
            <person name="Guyot R."/>
            <person name="Kramer E.M."/>
            <person name="Hu Y."/>
            <person name="Yi X."/>
            <person name="Qi Y."/>
            <person name="Xu X."/>
            <person name="Gao Z."/>
            <person name="Pan H."/>
            <person name="Jian J."/>
            <person name="Tian Y."/>
            <person name="Yue Z."/>
            <person name="Xu Y."/>
        </authorList>
    </citation>
    <scope>NUCLEOTIDE SEQUENCE [LARGE SCALE GENOMIC DNA]</scope>
    <source>
        <strain evidence="2">cv. Dabenzi</strain>
    </source>
</reference>
<dbReference type="Proteomes" id="UP000197138">
    <property type="component" value="Unassembled WGS sequence"/>
</dbReference>
<evidence type="ECO:0000313" key="2">
    <source>
        <dbReference type="Proteomes" id="UP000197138"/>
    </source>
</evidence>
<proteinExistence type="predicted"/>
<name>A0A218Y0C8_PUNGR</name>